<dbReference type="PANTHER" id="PTHR43179">
    <property type="entry name" value="RHAMNOSYLTRANSFERASE WBBL"/>
    <property type="match status" value="1"/>
</dbReference>
<dbReference type="InterPro" id="IPR029044">
    <property type="entry name" value="Nucleotide-diphossugar_trans"/>
</dbReference>
<dbReference type="SUPFAM" id="SSF53448">
    <property type="entry name" value="Nucleotide-diphospho-sugar transferases"/>
    <property type="match status" value="1"/>
</dbReference>
<evidence type="ECO:0000259" key="5">
    <source>
        <dbReference type="Pfam" id="PF00535"/>
    </source>
</evidence>
<dbReference type="Pfam" id="PF00535">
    <property type="entry name" value="Glycos_transf_2"/>
    <property type="match status" value="1"/>
</dbReference>
<dbReference type="OrthoDB" id="7665907at2"/>
<reference evidence="6" key="1">
    <citation type="submission" date="2021-02" db="EMBL/GenBank/DDBJ databases">
        <title>Strain Y2R2, a novel species of the genus Halomonas.</title>
        <authorList>
            <person name="Huang H."/>
        </authorList>
    </citation>
    <scope>NUCLEOTIDE SEQUENCE</scope>
    <source>
        <strain evidence="6">Y2R2</strain>
    </source>
</reference>
<keyword evidence="2" id="KW-0328">Glycosyltransferase</keyword>
<comment type="similarity">
    <text evidence="1">Belongs to the glycosyltransferase 2 family.</text>
</comment>
<dbReference type="Gene3D" id="3.90.550.10">
    <property type="entry name" value="Spore Coat Polysaccharide Biosynthesis Protein SpsA, Chain A"/>
    <property type="match status" value="1"/>
</dbReference>
<dbReference type="KEGG" id="hbh:E4T21_11910"/>
<evidence type="ECO:0000313" key="7">
    <source>
        <dbReference type="Proteomes" id="UP000324285"/>
    </source>
</evidence>
<keyword evidence="4" id="KW-1133">Transmembrane helix</keyword>
<keyword evidence="7" id="KW-1185">Reference proteome</keyword>
<evidence type="ECO:0000256" key="4">
    <source>
        <dbReference type="SAM" id="Phobius"/>
    </source>
</evidence>
<dbReference type="EMBL" id="CP038437">
    <property type="protein sequence ID" value="QEM82172.1"/>
    <property type="molecule type" value="Genomic_DNA"/>
</dbReference>
<gene>
    <name evidence="6" type="ORF">E4T21_11910</name>
</gene>
<keyword evidence="4" id="KW-0812">Transmembrane</keyword>
<dbReference type="RefSeq" id="WP_149285182.1">
    <property type="nucleotide sequence ID" value="NZ_CP038437.2"/>
</dbReference>
<feature type="domain" description="Glycosyltransferase 2-like" evidence="5">
    <location>
        <begin position="23"/>
        <end position="153"/>
    </location>
</feature>
<evidence type="ECO:0000256" key="1">
    <source>
        <dbReference type="ARBA" id="ARBA00006739"/>
    </source>
</evidence>
<dbReference type="AlphaFoldDB" id="A0A5C1NEP8"/>
<dbReference type="GO" id="GO:0016757">
    <property type="term" value="F:glycosyltransferase activity"/>
    <property type="evidence" value="ECO:0007669"/>
    <property type="project" value="UniProtKB-KW"/>
</dbReference>
<sequence>MTNHLNTHQQPEQPVAHLGLAAVIVSFNRFEQLKKGVASVLAEPVIGVVVVDNGSTDGSREWLAGLQDPRIRVLTPEHNLGGAGGFELGFREALDAFSPDWLVCFDDDARPEEGAFATFLQQDLSGVDSAAAAVYYPDGSICEMNRPSWNPFWHAKLLCRTIFGVLAGRARQGFHLPDESYTNQSSVEIDSSSFVGCFVRADAVRRVGLPRGELFIYGDDIIYTLSLRKHGCRHQFLPGVRFVHDCSTFSGKVVTYQPLWKAYYTYRNGLEMYRIAAGWWFPLVVPVKIGSWLLAARHYDDKRRYLSLCGLAIRDAVKRNFSRPHDEIISRFS</sequence>
<feature type="transmembrane region" description="Helical" evidence="4">
    <location>
        <begin position="277"/>
        <end position="295"/>
    </location>
</feature>
<protein>
    <submittedName>
        <fullName evidence="6">Glycosyltransferase</fullName>
    </submittedName>
</protein>
<keyword evidence="3" id="KW-0808">Transferase</keyword>
<dbReference type="PANTHER" id="PTHR43179:SF12">
    <property type="entry name" value="GALACTOFURANOSYLTRANSFERASE GLFT2"/>
    <property type="match status" value="1"/>
</dbReference>
<accession>A0A5C1NEP8</accession>
<proteinExistence type="inferred from homology"/>
<evidence type="ECO:0000256" key="3">
    <source>
        <dbReference type="ARBA" id="ARBA00022679"/>
    </source>
</evidence>
<dbReference type="InterPro" id="IPR001173">
    <property type="entry name" value="Glyco_trans_2-like"/>
</dbReference>
<evidence type="ECO:0000313" key="6">
    <source>
        <dbReference type="EMBL" id="QEM82172.1"/>
    </source>
</evidence>
<keyword evidence="4" id="KW-0472">Membrane</keyword>
<evidence type="ECO:0000256" key="2">
    <source>
        <dbReference type="ARBA" id="ARBA00022676"/>
    </source>
</evidence>
<organism evidence="6 7">
    <name type="scientific">Halomonas binhaiensis</name>
    <dbReference type="NCBI Taxonomy" id="2562282"/>
    <lineage>
        <taxon>Bacteria</taxon>
        <taxon>Pseudomonadati</taxon>
        <taxon>Pseudomonadota</taxon>
        <taxon>Gammaproteobacteria</taxon>
        <taxon>Oceanospirillales</taxon>
        <taxon>Halomonadaceae</taxon>
        <taxon>Halomonas</taxon>
    </lineage>
</organism>
<name>A0A5C1NEP8_9GAMM</name>
<dbReference type="Proteomes" id="UP000324285">
    <property type="component" value="Chromosome"/>
</dbReference>